<evidence type="ECO:0000313" key="2">
    <source>
        <dbReference type="Proteomes" id="UP001642464"/>
    </source>
</evidence>
<dbReference type="Pfam" id="PF00575">
    <property type="entry name" value="S1"/>
    <property type="match status" value="2"/>
</dbReference>
<dbReference type="Pfam" id="PF23459">
    <property type="entry name" value="S1_RRP5"/>
    <property type="match status" value="1"/>
</dbReference>
<keyword evidence="1" id="KW-0689">Ribosomal protein</keyword>
<dbReference type="PANTHER" id="PTHR10724">
    <property type="entry name" value="30S RIBOSOMAL PROTEIN S1"/>
    <property type="match status" value="1"/>
</dbReference>
<comment type="caution">
    <text evidence="1">The sequence shown here is derived from an EMBL/GenBank/DDBJ whole genome shotgun (WGS) entry which is preliminary data.</text>
</comment>
<keyword evidence="2" id="KW-1185">Reference proteome</keyword>
<dbReference type="InterPro" id="IPR057302">
    <property type="entry name" value="Rrp5_S1"/>
</dbReference>
<dbReference type="GO" id="GO:0005840">
    <property type="term" value="C:ribosome"/>
    <property type="evidence" value="ECO:0007669"/>
    <property type="project" value="UniProtKB-KW"/>
</dbReference>
<proteinExistence type="predicted"/>
<organism evidence="1 2">
    <name type="scientific">Durusdinium trenchii</name>
    <dbReference type="NCBI Taxonomy" id="1381693"/>
    <lineage>
        <taxon>Eukaryota</taxon>
        <taxon>Sar</taxon>
        <taxon>Alveolata</taxon>
        <taxon>Dinophyceae</taxon>
        <taxon>Suessiales</taxon>
        <taxon>Symbiodiniaceae</taxon>
        <taxon>Durusdinium</taxon>
    </lineage>
</organism>
<dbReference type="Proteomes" id="UP001642464">
    <property type="component" value="Unassembled WGS sequence"/>
</dbReference>
<dbReference type="CDD" id="cd00164">
    <property type="entry name" value="S1_like"/>
    <property type="match status" value="1"/>
</dbReference>
<dbReference type="InterPro" id="IPR003029">
    <property type="entry name" value="S1_domain"/>
</dbReference>
<reference evidence="1 2" key="1">
    <citation type="submission" date="2024-02" db="EMBL/GenBank/DDBJ databases">
        <authorList>
            <person name="Chen Y."/>
            <person name="Shah S."/>
            <person name="Dougan E. K."/>
            <person name="Thang M."/>
            <person name="Chan C."/>
        </authorList>
    </citation>
    <scope>NUCLEOTIDE SEQUENCE [LARGE SCALE GENOMIC DNA]</scope>
</reference>
<dbReference type="InterPro" id="IPR012340">
    <property type="entry name" value="NA-bd_OB-fold"/>
</dbReference>
<dbReference type="EMBL" id="CAXAMM010026358">
    <property type="protein sequence ID" value="CAK9058764.1"/>
    <property type="molecule type" value="Genomic_DNA"/>
</dbReference>
<evidence type="ECO:0000313" key="1">
    <source>
        <dbReference type="EMBL" id="CAK9058764.1"/>
    </source>
</evidence>
<dbReference type="SMART" id="SM00316">
    <property type="entry name" value="S1"/>
    <property type="match status" value="3"/>
</dbReference>
<keyword evidence="1" id="KW-0687">Ribonucleoprotein</keyword>
<name>A0ABP0N8R1_9DINO</name>
<dbReference type="Gene3D" id="2.40.50.140">
    <property type="entry name" value="Nucleic acid-binding proteins"/>
    <property type="match status" value="3"/>
</dbReference>
<dbReference type="SUPFAM" id="SSF50249">
    <property type="entry name" value="Nucleic acid-binding proteins"/>
    <property type="match status" value="3"/>
</dbReference>
<accession>A0ABP0N8R1</accession>
<sequence length="411" mass="45842">MSQVVDDTVRRLPPRFPRRRLLLQWKVLLLVSLLATWMRFSAFAALKGIDKAPAKGPFHEKGQVLPGYVKAVLDNGIVIRTKDGLDGFAHIAELSDSYVDHPAELFTEKDQVSARVLRHEEDLLWLSLKEVGTKKLQEFKINEEVNGTVTAVCQAGADINVGAEEPAFLHVSSIQDNFLMDARERLQKGDKVKVWVTRIDYKGMKVTMRETQREQKTIAKGLKLSNLIPGEELGGEVTGVKPFGAFVNVGAEQDGLMKVRNINNGLVKDLAQLLKKGDKVVVKVRGFVRQKLELELAETLPRLPPVDGFLGLEDQPLDAKVFRQVTGSSNLLANSPGNCWTLCISPTSFLVEVPLPGSTAAPVIAYMKDEWSQQMDLKEGDMVTIQVTYVDVPKRQLSVEREAPQVQKRRR</sequence>
<dbReference type="InterPro" id="IPR050437">
    <property type="entry name" value="Ribos_protein_bS1-like"/>
</dbReference>
<protein>
    <submittedName>
        <fullName evidence="1">30S ribosomal protein S1</fullName>
    </submittedName>
</protein>
<dbReference type="PROSITE" id="PS50126">
    <property type="entry name" value="S1"/>
    <property type="match status" value="3"/>
</dbReference>
<gene>
    <name evidence="1" type="ORF">SCF082_LOCUS31255</name>
</gene>
<dbReference type="PANTHER" id="PTHR10724:SF7">
    <property type="entry name" value="SMALL RIBOSOMAL SUBUNIT PROTEIN BS1C"/>
    <property type="match status" value="1"/>
</dbReference>